<keyword evidence="4" id="KW-1185">Reference proteome</keyword>
<sequence>MACAFNCLGAGSCLYSTAASCTINVLLSSNTTSDLSLGYTFDDEVASTLGWFECGCRCTSADTSSTGAFYSDPRELSANCGIWSPLADALSVANVIAAVFGACYALRTVVYCLFRDGQIFDRSPKGHFTQFILHNRAFFFSLHVIIWTLVLLLDKEKHLDKDKGLAISRIIIGFQVMGSTISVVYLWTKLLPMKIMKGEPIVKLIRFVETNKGRVEMIVFVMFFTAAIFVMMDDFSSAVKIWNVSISLICPFPMYFIAAISTNLYKKMHPDQNTVGKMNSIQAFIAIFNRGATAEKEQPELALEKFKAVVFKLRLSCAVVLLIGSGAVAVALGLAFVPVVQALPDYFDTLLIFFALGFFASMEFIFSPVRFAKAKHEAQKTSEHHASTLEEMESTESADEKKGNGSSKVAPA</sequence>
<dbReference type="Proteomes" id="UP001165085">
    <property type="component" value="Unassembled WGS sequence"/>
</dbReference>
<feature type="transmembrane region" description="Helical" evidence="2">
    <location>
        <begin position="315"/>
        <end position="340"/>
    </location>
</feature>
<organism evidence="3 4">
    <name type="scientific">Triparma strigata</name>
    <dbReference type="NCBI Taxonomy" id="1606541"/>
    <lineage>
        <taxon>Eukaryota</taxon>
        <taxon>Sar</taxon>
        <taxon>Stramenopiles</taxon>
        <taxon>Ochrophyta</taxon>
        <taxon>Bolidophyceae</taxon>
        <taxon>Parmales</taxon>
        <taxon>Triparmaceae</taxon>
        <taxon>Triparma</taxon>
    </lineage>
</organism>
<keyword evidence="2" id="KW-0472">Membrane</keyword>
<feature type="region of interest" description="Disordered" evidence="1">
    <location>
        <begin position="380"/>
        <end position="412"/>
    </location>
</feature>
<evidence type="ECO:0000256" key="2">
    <source>
        <dbReference type="SAM" id="Phobius"/>
    </source>
</evidence>
<feature type="transmembrane region" description="Helical" evidence="2">
    <location>
        <begin position="244"/>
        <end position="265"/>
    </location>
</feature>
<keyword evidence="2" id="KW-0812">Transmembrane</keyword>
<protein>
    <submittedName>
        <fullName evidence="3">Uncharacterized protein</fullName>
    </submittedName>
</protein>
<dbReference type="AlphaFoldDB" id="A0A9W7B5L2"/>
<feature type="transmembrane region" description="Helical" evidence="2">
    <location>
        <begin position="135"/>
        <end position="153"/>
    </location>
</feature>
<accession>A0A9W7B5L2</accession>
<evidence type="ECO:0000256" key="1">
    <source>
        <dbReference type="SAM" id="MobiDB-lite"/>
    </source>
</evidence>
<feature type="transmembrane region" description="Helical" evidence="2">
    <location>
        <begin position="346"/>
        <end position="366"/>
    </location>
</feature>
<feature type="transmembrane region" description="Helical" evidence="2">
    <location>
        <begin position="165"/>
        <end position="187"/>
    </location>
</feature>
<name>A0A9W7B5L2_9STRA</name>
<dbReference type="EMBL" id="BRXY01000243">
    <property type="protein sequence ID" value="GMH80304.1"/>
    <property type="molecule type" value="Genomic_DNA"/>
</dbReference>
<feature type="transmembrane region" description="Helical" evidence="2">
    <location>
        <begin position="92"/>
        <end position="114"/>
    </location>
</feature>
<gene>
    <name evidence="3" type="ORF">TrST_g6386</name>
</gene>
<evidence type="ECO:0000313" key="4">
    <source>
        <dbReference type="Proteomes" id="UP001165085"/>
    </source>
</evidence>
<feature type="transmembrane region" description="Helical" evidence="2">
    <location>
        <begin position="215"/>
        <end position="232"/>
    </location>
</feature>
<comment type="caution">
    <text evidence="3">The sequence shown here is derived from an EMBL/GenBank/DDBJ whole genome shotgun (WGS) entry which is preliminary data.</text>
</comment>
<evidence type="ECO:0000313" key="3">
    <source>
        <dbReference type="EMBL" id="GMH80304.1"/>
    </source>
</evidence>
<proteinExistence type="predicted"/>
<keyword evidence="2" id="KW-1133">Transmembrane helix</keyword>
<reference evidence="4" key="1">
    <citation type="journal article" date="2023" name="Commun. Biol.">
        <title>Genome analysis of Parmales, the sister group of diatoms, reveals the evolutionary specialization of diatoms from phago-mixotrophs to photoautotrophs.</title>
        <authorList>
            <person name="Ban H."/>
            <person name="Sato S."/>
            <person name="Yoshikawa S."/>
            <person name="Yamada K."/>
            <person name="Nakamura Y."/>
            <person name="Ichinomiya M."/>
            <person name="Sato N."/>
            <person name="Blanc-Mathieu R."/>
            <person name="Endo H."/>
            <person name="Kuwata A."/>
            <person name="Ogata H."/>
        </authorList>
    </citation>
    <scope>NUCLEOTIDE SEQUENCE [LARGE SCALE GENOMIC DNA]</scope>
    <source>
        <strain evidence="4">NIES 3701</strain>
    </source>
</reference>